<protein>
    <submittedName>
        <fullName evidence="2">Uncharacterized protein</fullName>
    </submittedName>
</protein>
<feature type="region of interest" description="Disordered" evidence="1">
    <location>
        <begin position="71"/>
        <end position="143"/>
    </location>
</feature>
<feature type="compositionally biased region" description="Acidic residues" evidence="1">
    <location>
        <begin position="86"/>
        <end position="114"/>
    </location>
</feature>
<dbReference type="Proteomes" id="UP000801428">
    <property type="component" value="Unassembled WGS sequence"/>
</dbReference>
<organism evidence="2 3">
    <name type="scientific">Curvularia kusanoi</name>
    <name type="common">Cochliobolus kusanoi</name>
    <dbReference type="NCBI Taxonomy" id="90978"/>
    <lineage>
        <taxon>Eukaryota</taxon>
        <taxon>Fungi</taxon>
        <taxon>Dikarya</taxon>
        <taxon>Ascomycota</taxon>
        <taxon>Pezizomycotina</taxon>
        <taxon>Dothideomycetes</taxon>
        <taxon>Pleosporomycetidae</taxon>
        <taxon>Pleosporales</taxon>
        <taxon>Pleosporineae</taxon>
        <taxon>Pleosporaceae</taxon>
        <taxon>Curvularia</taxon>
    </lineage>
</organism>
<proteinExistence type="predicted"/>
<dbReference type="OrthoDB" id="3681541at2759"/>
<accession>A0A9P4THN2</accession>
<sequence>MVRRAKEETPAADKDARVFFDRRRTGVDNKIRSMIVVLSNKHHVDINVTVIYKYKDEVSMFRSQPGDGGQWFPTLTEHVPNQASYMDDDVAEAETEDDDGTDEDSQDESEDDTGVDAWETTGKQEQEDDQDTKQEFLCVEIPR</sequence>
<comment type="caution">
    <text evidence="2">The sequence shown here is derived from an EMBL/GenBank/DDBJ whole genome shotgun (WGS) entry which is preliminary data.</text>
</comment>
<dbReference type="AlphaFoldDB" id="A0A9P4THN2"/>
<evidence type="ECO:0000313" key="3">
    <source>
        <dbReference type="Proteomes" id="UP000801428"/>
    </source>
</evidence>
<name>A0A9P4THN2_CURKU</name>
<gene>
    <name evidence="2" type="ORF">E8E13_000138</name>
</gene>
<evidence type="ECO:0000313" key="2">
    <source>
        <dbReference type="EMBL" id="KAF3005590.1"/>
    </source>
</evidence>
<keyword evidence="3" id="KW-1185">Reference proteome</keyword>
<evidence type="ECO:0000256" key="1">
    <source>
        <dbReference type="SAM" id="MobiDB-lite"/>
    </source>
</evidence>
<reference evidence="2" key="1">
    <citation type="submission" date="2019-04" db="EMBL/GenBank/DDBJ databases">
        <title>Sequencing of skin fungus with MAO and IRED activity.</title>
        <authorList>
            <person name="Marsaioli A.J."/>
            <person name="Bonatto J.M.C."/>
            <person name="Reis Junior O."/>
        </authorList>
    </citation>
    <scope>NUCLEOTIDE SEQUENCE</scope>
    <source>
        <strain evidence="2">30M1</strain>
    </source>
</reference>
<dbReference type="EMBL" id="SWKU01000006">
    <property type="protein sequence ID" value="KAF3005590.1"/>
    <property type="molecule type" value="Genomic_DNA"/>
</dbReference>